<sequence>MASTNRTPNPASTGSTAPGALPLPYAQAGSVPAPKIQSRGPQRTSKTANKLKVLPSTSTPFEPIDEEEDTEDDEDVAEGTKRSTKAAAMNGQNEPEGVEFYTALSQIPAGSARRDAMRLTKTEKSKLPRVTAYCTAAGFNLQALQAWLSARPSAYRCNPRLFDTDCLHTPYLPPASFLTQSMQTTASVPKPRRKSTGNVNMNSKDRDVPEADLLGLGHDEENTMHCGSHAEGIDESEALLTHKREHQIHDRERLSRSNDDAAAESAAARKAEAQRRVTGFKTRPSALAGDAPPKRKRSKGSIHDSNNNGNDWEGDEDDGDEEWVPDLFVFEYGTVVIWGMTEKEEKRVLASLRKFENEKLNVEDIEMEDLNFYYANYSRTKLSLSHALSQSVKISLFEELIASTIDQTKDLPRSLSETGKIGMPRKEIMKQIGSLFILRINWGGSILDSPELFWTYPDLEPLYQAARSYLEINQRIDLLNARVEVLQDMLTLLKESVNSSHGEHLETIVIVLIGVEIILGILTIVVDCFAG</sequence>
<name>A0ACC2VIK8_9TREE</name>
<reference evidence="1" key="1">
    <citation type="submission" date="2023-04" db="EMBL/GenBank/DDBJ databases">
        <title>Draft Genome sequencing of Naganishia species isolated from polar environments using Oxford Nanopore Technology.</title>
        <authorList>
            <person name="Leo P."/>
            <person name="Venkateswaran K."/>
        </authorList>
    </citation>
    <scope>NUCLEOTIDE SEQUENCE</scope>
    <source>
        <strain evidence="1">MNA-CCFEE 5262</strain>
    </source>
</reference>
<evidence type="ECO:0000313" key="1">
    <source>
        <dbReference type="EMBL" id="KAJ9098819.1"/>
    </source>
</evidence>
<evidence type="ECO:0000313" key="2">
    <source>
        <dbReference type="Proteomes" id="UP001230649"/>
    </source>
</evidence>
<dbReference type="EMBL" id="JASBWS010000090">
    <property type="protein sequence ID" value="KAJ9098819.1"/>
    <property type="molecule type" value="Genomic_DNA"/>
</dbReference>
<accession>A0ACC2VIK8</accession>
<keyword evidence="2" id="KW-1185">Reference proteome</keyword>
<dbReference type="Proteomes" id="UP001230649">
    <property type="component" value="Unassembled WGS sequence"/>
</dbReference>
<protein>
    <submittedName>
        <fullName evidence="1">Uncharacterized protein</fullName>
    </submittedName>
</protein>
<proteinExistence type="predicted"/>
<gene>
    <name evidence="1" type="ORF">QFC20_005872</name>
</gene>
<organism evidence="1 2">
    <name type="scientific">Naganishia adeliensis</name>
    <dbReference type="NCBI Taxonomy" id="92952"/>
    <lineage>
        <taxon>Eukaryota</taxon>
        <taxon>Fungi</taxon>
        <taxon>Dikarya</taxon>
        <taxon>Basidiomycota</taxon>
        <taxon>Agaricomycotina</taxon>
        <taxon>Tremellomycetes</taxon>
        <taxon>Filobasidiales</taxon>
        <taxon>Filobasidiaceae</taxon>
        <taxon>Naganishia</taxon>
    </lineage>
</organism>
<comment type="caution">
    <text evidence="1">The sequence shown here is derived from an EMBL/GenBank/DDBJ whole genome shotgun (WGS) entry which is preliminary data.</text>
</comment>